<evidence type="ECO:0000313" key="11">
    <source>
        <dbReference type="Proteomes" id="UP000054053"/>
    </source>
</evidence>
<dbReference type="InterPro" id="IPR005829">
    <property type="entry name" value="Sugar_transporter_CS"/>
</dbReference>
<evidence type="ECO:0000313" key="10">
    <source>
        <dbReference type="EMBL" id="GAO19362.1"/>
    </source>
</evidence>
<feature type="transmembrane region" description="Helical" evidence="8">
    <location>
        <begin position="169"/>
        <end position="186"/>
    </location>
</feature>
<dbReference type="PANTHER" id="PTHR23503">
    <property type="entry name" value="SOLUTE CARRIER FAMILY 2"/>
    <property type="match status" value="1"/>
</dbReference>
<evidence type="ECO:0000256" key="4">
    <source>
        <dbReference type="ARBA" id="ARBA00022692"/>
    </source>
</evidence>
<dbReference type="Gene3D" id="1.20.1250.20">
    <property type="entry name" value="MFS general substrate transporter like domains"/>
    <property type="match status" value="1"/>
</dbReference>
<keyword evidence="5 8" id="KW-1133">Transmembrane helix</keyword>
<feature type="transmembrane region" description="Helical" evidence="8">
    <location>
        <begin position="466"/>
        <end position="485"/>
    </location>
</feature>
<dbReference type="Proteomes" id="UP000054053">
    <property type="component" value="Unassembled WGS sequence"/>
</dbReference>
<protein>
    <recommendedName>
        <fullName evidence="9">Major facilitator superfamily (MFS) profile domain-containing protein</fullName>
    </recommendedName>
</protein>
<dbReference type="InterPro" id="IPR045263">
    <property type="entry name" value="GLUT"/>
</dbReference>
<dbReference type="InterPro" id="IPR020846">
    <property type="entry name" value="MFS_dom"/>
</dbReference>
<dbReference type="EMBL" id="BBTG02000029">
    <property type="protein sequence ID" value="GAO19362.1"/>
    <property type="molecule type" value="Genomic_DNA"/>
</dbReference>
<evidence type="ECO:0000256" key="8">
    <source>
        <dbReference type="SAM" id="Phobius"/>
    </source>
</evidence>
<dbReference type="HOGENOM" id="CLU_001265_30_5_1"/>
<feature type="compositionally biased region" description="Polar residues" evidence="7">
    <location>
        <begin position="283"/>
        <end position="293"/>
    </location>
</feature>
<dbReference type="SUPFAM" id="SSF103473">
    <property type="entry name" value="MFS general substrate transporter"/>
    <property type="match status" value="1"/>
</dbReference>
<dbReference type="InterPro" id="IPR003663">
    <property type="entry name" value="Sugar/inositol_transpt"/>
</dbReference>
<feature type="domain" description="Major facilitator superfamily (MFS) profile" evidence="9">
    <location>
        <begin position="20"/>
        <end position="522"/>
    </location>
</feature>
<feature type="transmembrane region" description="Helical" evidence="8">
    <location>
        <begin position="16"/>
        <end position="36"/>
    </location>
</feature>
<proteinExistence type="inferred from homology"/>
<feature type="transmembrane region" description="Helical" evidence="8">
    <location>
        <begin position="402"/>
        <end position="424"/>
    </location>
</feature>
<keyword evidence="4 8" id="KW-0812">Transmembrane</keyword>
<dbReference type="GO" id="GO:0016020">
    <property type="term" value="C:membrane"/>
    <property type="evidence" value="ECO:0007669"/>
    <property type="project" value="UniProtKB-SubCell"/>
</dbReference>
<evidence type="ECO:0000256" key="5">
    <source>
        <dbReference type="ARBA" id="ARBA00022989"/>
    </source>
</evidence>
<sequence>MAGRSIRQIMHDITPYLALLVFVATLGSLQFGYHLASGRQPPPQSAATNSPTQAELNAPQDVITCRKKSVSTLARVAAGLREAVSRSASASRSAAPGFLGECIPMSEAAFATVSSMFMVGGLAGAVAAGPLASKRGRLPAMKHTAALYVLGAAVEAMSSSVGVICLGRLLAGAAAGASTVIVPLYISEISPPNERGLFGAMTQVSINIGILLTQTLGYFLSYGKAWRWIFTVAGGIAAAQFIGLLFVPESPAWLAAHGDPTGAARVLQRIRPKTANLRDETSQWDQDGATSSRSAEEEGLLSHTDEAASPPSTVARAPTRHMGFLEVARDVTTRPAIIAVVGIMVTQQFCGINSIIMYSVSLLADLLPVSSALLTIIISGINLGMTIACAPLPDRLGRKSCLLLSIIGQGSSSLALALSIIFGAKILSAIAVLFFVAFFAVGLGPVPFIMASELVGQEAVGATQSWCLAANYIATFIVAQFFPIINTALNHALGKAGWVYFLFAGFATLGATFVSARVPETKGRRDVDEIWGRTRRLD</sequence>
<evidence type="ECO:0000259" key="9">
    <source>
        <dbReference type="PROSITE" id="PS50850"/>
    </source>
</evidence>
<dbReference type="InterPro" id="IPR005828">
    <property type="entry name" value="MFS_sugar_transport-like"/>
</dbReference>
<dbReference type="AlphaFoldDB" id="A0A063BWT7"/>
<feature type="region of interest" description="Disordered" evidence="7">
    <location>
        <begin position="277"/>
        <end position="315"/>
    </location>
</feature>
<dbReference type="Pfam" id="PF00083">
    <property type="entry name" value="Sugar_tr"/>
    <property type="match status" value="1"/>
</dbReference>
<dbReference type="PROSITE" id="PS50850">
    <property type="entry name" value="MFS"/>
    <property type="match status" value="1"/>
</dbReference>
<comment type="caution">
    <text evidence="10">The sequence shown here is derived from an EMBL/GenBank/DDBJ whole genome shotgun (WGS) entry which is preliminary data.</text>
</comment>
<dbReference type="GO" id="GO:0015149">
    <property type="term" value="F:hexose transmembrane transporter activity"/>
    <property type="evidence" value="ECO:0007669"/>
    <property type="project" value="TreeGrafter"/>
</dbReference>
<name>A0A063BWT7_USTVR</name>
<evidence type="ECO:0000256" key="6">
    <source>
        <dbReference type="ARBA" id="ARBA00023136"/>
    </source>
</evidence>
<feature type="transmembrane region" description="Helical" evidence="8">
    <location>
        <begin position="430"/>
        <end position="454"/>
    </location>
</feature>
<evidence type="ECO:0000256" key="1">
    <source>
        <dbReference type="ARBA" id="ARBA00004141"/>
    </source>
</evidence>
<keyword evidence="3" id="KW-0813">Transport</keyword>
<feature type="transmembrane region" description="Helical" evidence="8">
    <location>
        <begin position="226"/>
        <end position="247"/>
    </location>
</feature>
<evidence type="ECO:0000256" key="2">
    <source>
        <dbReference type="ARBA" id="ARBA00010992"/>
    </source>
</evidence>
<dbReference type="PRINTS" id="PR00171">
    <property type="entry name" value="SUGRTRNSPORT"/>
</dbReference>
<feature type="transmembrane region" description="Helical" evidence="8">
    <location>
        <begin position="366"/>
        <end position="390"/>
    </location>
</feature>
<organism evidence="10 11">
    <name type="scientific">Ustilaginoidea virens</name>
    <name type="common">Rice false smut fungus</name>
    <name type="synonym">Villosiclava virens</name>
    <dbReference type="NCBI Taxonomy" id="1159556"/>
    <lineage>
        <taxon>Eukaryota</taxon>
        <taxon>Fungi</taxon>
        <taxon>Dikarya</taxon>
        <taxon>Ascomycota</taxon>
        <taxon>Pezizomycotina</taxon>
        <taxon>Sordariomycetes</taxon>
        <taxon>Hypocreomycetidae</taxon>
        <taxon>Hypocreales</taxon>
        <taxon>Clavicipitaceae</taxon>
        <taxon>Ustilaginoidea</taxon>
    </lineage>
</organism>
<evidence type="ECO:0000256" key="3">
    <source>
        <dbReference type="ARBA" id="ARBA00022448"/>
    </source>
</evidence>
<reference evidence="11" key="1">
    <citation type="journal article" date="2016" name="Genome Announc.">
        <title>Genome sequence of Ustilaginoidea virens IPU010, a rice pathogenic fungus causing false smut.</title>
        <authorList>
            <person name="Kumagai T."/>
            <person name="Ishii T."/>
            <person name="Terai G."/>
            <person name="Umemura M."/>
            <person name="Machida M."/>
            <person name="Asai K."/>
        </authorList>
    </citation>
    <scope>NUCLEOTIDE SEQUENCE [LARGE SCALE GENOMIC DNA]</scope>
    <source>
        <strain evidence="11">IPU010</strain>
    </source>
</reference>
<comment type="similarity">
    <text evidence="2">Belongs to the major facilitator superfamily. Sugar transporter (TC 2.A.1.1) family.</text>
</comment>
<dbReference type="PROSITE" id="PS00217">
    <property type="entry name" value="SUGAR_TRANSPORT_2"/>
    <property type="match status" value="1"/>
</dbReference>
<dbReference type="STRING" id="1159556.A0A063BWT7"/>
<accession>A0A063BWT7</accession>
<dbReference type="PANTHER" id="PTHR23503:SF8">
    <property type="entry name" value="FACILITATED GLUCOSE TRANSPORTER PROTEIN 1"/>
    <property type="match status" value="1"/>
</dbReference>
<comment type="subcellular location">
    <subcellularLocation>
        <location evidence="1">Membrane</location>
        <topology evidence="1">Multi-pass membrane protein</topology>
    </subcellularLocation>
</comment>
<gene>
    <name evidence="10" type="ORF">UVI_02045490</name>
</gene>
<keyword evidence="6 8" id="KW-0472">Membrane</keyword>
<feature type="transmembrane region" description="Helical" evidence="8">
    <location>
        <begin position="336"/>
        <end position="360"/>
    </location>
</feature>
<dbReference type="InterPro" id="IPR036259">
    <property type="entry name" value="MFS_trans_sf"/>
</dbReference>
<feature type="transmembrane region" description="Helical" evidence="8">
    <location>
        <begin position="108"/>
        <end position="133"/>
    </location>
</feature>
<feature type="transmembrane region" description="Helical" evidence="8">
    <location>
        <begin position="198"/>
        <end position="220"/>
    </location>
</feature>
<feature type="transmembrane region" description="Helical" evidence="8">
    <location>
        <begin position="145"/>
        <end position="163"/>
    </location>
</feature>
<evidence type="ECO:0000256" key="7">
    <source>
        <dbReference type="SAM" id="MobiDB-lite"/>
    </source>
</evidence>
<feature type="transmembrane region" description="Helical" evidence="8">
    <location>
        <begin position="497"/>
        <end position="516"/>
    </location>
</feature>